<dbReference type="EMBL" id="CAMXCT030006695">
    <property type="protein sequence ID" value="CAL4805763.1"/>
    <property type="molecule type" value="Genomic_DNA"/>
</dbReference>
<dbReference type="Proteomes" id="UP001152797">
    <property type="component" value="Unassembled WGS sequence"/>
</dbReference>
<evidence type="ECO:0000313" key="2">
    <source>
        <dbReference type="EMBL" id="CAL1171826.1"/>
    </source>
</evidence>
<protein>
    <submittedName>
        <fullName evidence="1">Uncharacterized protein</fullName>
    </submittedName>
</protein>
<dbReference type="AlphaFoldDB" id="A0A9P1GP09"/>
<evidence type="ECO:0000313" key="1">
    <source>
        <dbReference type="EMBL" id="CAI4018451.1"/>
    </source>
</evidence>
<sequence>MSHRRCDARTWQSGSPRRPSTLKIETLKDLLVLDYSPARRVARATCDKPLQRCVSTPNIGRKQVVEDEEEDPEVISLDGCDLFPKRTTNVTFQETVEVYHFEPVDPELLRKVSQRSLEDLTINQRVAEMARNHEKIVATLADTGSFVYGIASQKCARSSTRMVQPSAQRCDRHQNRSGYFPPLPLPMKPVGPELQLEFEKYSQCGFGALHMGCQIDDPEALLADHDVVFVATGRNWPCDEWRGGHGFEVSLGRCEEALILKFALQPGNELQKTVQEARSGVGRFEVPGQPMYILRPGASEDQGWLWIMGLSPDVLNHIRSSIESGSAQDLPDQPQKSTFASFLDMWKRRSAL</sequence>
<comment type="caution">
    <text evidence="1">The sequence shown here is derived from an EMBL/GenBank/DDBJ whole genome shotgun (WGS) entry which is preliminary data.</text>
</comment>
<evidence type="ECO:0000313" key="3">
    <source>
        <dbReference type="Proteomes" id="UP001152797"/>
    </source>
</evidence>
<name>A0A9P1GP09_9DINO</name>
<dbReference type="EMBL" id="CAMXCT010006695">
    <property type="protein sequence ID" value="CAI4018451.1"/>
    <property type="molecule type" value="Genomic_DNA"/>
</dbReference>
<keyword evidence="3" id="KW-1185">Reference proteome</keyword>
<gene>
    <name evidence="1" type="ORF">C1SCF055_LOCUS43016</name>
</gene>
<dbReference type="OrthoDB" id="418976at2759"/>
<organism evidence="1">
    <name type="scientific">Cladocopium goreaui</name>
    <dbReference type="NCBI Taxonomy" id="2562237"/>
    <lineage>
        <taxon>Eukaryota</taxon>
        <taxon>Sar</taxon>
        <taxon>Alveolata</taxon>
        <taxon>Dinophyceae</taxon>
        <taxon>Suessiales</taxon>
        <taxon>Symbiodiniaceae</taxon>
        <taxon>Cladocopium</taxon>
    </lineage>
</organism>
<accession>A0A9P1GP09</accession>
<proteinExistence type="predicted"/>
<dbReference type="EMBL" id="CAMXCT020006695">
    <property type="protein sequence ID" value="CAL1171826.1"/>
    <property type="molecule type" value="Genomic_DNA"/>
</dbReference>
<reference evidence="2" key="2">
    <citation type="submission" date="2024-04" db="EMBL/GenBank/DDBJ databases">
        <authorList>
            <person name="Chen Y."/>
            <person name="Shah S."/>
            <person name="Dougan E. K."/>
            <person name="Thang M."/>
            <person name="Chan C."/>
        </authorList>
    </citation>
    <scope>NUCLEOTIDE SEQUENCE [LARGE SCALE GENOMIC DNA]</scope>
</reference>
<reference evidence="1" key="1">
    <citation type="submission" date="2022-10" db="EMBL/GenBank/DDBJ databases">
        <authorList>
            <person name="Chen Y."/>
            <person name="Dougan E. K."/>
            <person name="Chan C."/>
            <person name="Rhodes N."/>
            <person name="Thang M."/>
        </authorList>
    </citation>
    <scope>NUCLEOTIDE SEQUENCE</scope>
</reference>